<dbReference type="Pfam" id="PF04471">
    <property type="entry name" value="Mrr_cat"/>
    <property type="match status" value="1"/>
</dbReference>
<keyword evidence="2" id="KW-0378">Hydrolase</keyword>
<keyword evidence="2" id="KW-0255">Endonuclease</keyword>
<accession>A0A6M4JHJ0</accession>
<feature type="domain" description="Restriction endonuclease type IV Mrr" evidence="1">
    <location>
        <begin position="32"/>
        <end position="128"/>
    </location>
</feature>
<dbReference type="AlphaFoldDB" id="A0A6M4JHJ0"/>
<evidence type="ECO:0000259" key="1">
    <source>
        <dbReference type="Pfam" id="PF04471"/>
    </source>
</evidence>
<organism evidence="2">
    <name type="scientific">Bacillus subtilis (strain 168)</name>
    <dbReference type="NCBI Taxonomy" id="224308"/>
    <lineage>
        <taxon>Bacteria</taxon>
        <taxon>Bacillati</taxon>
        <taxon>Bacillota</taxon>
        <taxon>Bacilli</taxon>
        <taxon>Bacillales</taxon>
        <taxon>Bacillaceae</taxon>
        <taxon>Bacillus</taxon>
    </lineage>
</organism>
<dbReference type="SUPFAM" id="SSF52980">
    <property type="entry name" value="Restriction endonuclease-like"/>
    <property type="match status" value="1"/>
</dbReference>
<sequence>MDEMIELIYNEHVADEKLKQGTKYEKLAAIVFKTLHQKDVVIHDLKLRGDKKKTTHQIDVTVQSKGSEKSKRILIECKDISNKVGISIVRDFFGVVSQIKPDESFIVTTVGYTREARNFAEDEGIKLALLGEFDEADWEGRIKNIYLKMNLQVLNTPSIEFVLNDEKINTHTPNSCSKPKRVSTTDSYFYDKEGNRKDNYKTVLEPIILNLSKNINSNCKTIKGYYPFDDIKYINQDGNLIAIKGFKYEQSSSLVVEEYIIDGGKKIALLVFKVLDGTIDKLIFKQDLDKWTFSTEGEVIKKENIE</sequence>
<protein>
    <submittedName>
        <fullName evidence="2">Restriction endonuclease</fullName>
    </submittedName>
</protein>
<keyword evidence="2" id="KW-0540">Nuclease</keyword>
<dbReference type="InterPro" id="IPR011335">
    <property type="entry name" value="Restrct_endonuc-II-like"/>
</dbReference>
<dbReference type="Gene3D" id="3.40.1350.10">
    <property type="match status" value="1"/>
</dbReference>
<dbReference type="EMBL" id="CP052842">
    <property type="protein sequence ID" value="QJP88575.1"/>
    <property type="molecule type" value="Genomic_DNA"/>
</dbReference>
<gene>
    <name evidence="2" type="ORF">HIR78_11285</name>
</gene>
<dbReference type="InterPro" id="IPR007560">
    <property type="entry name" value="Restrct_endonuc_IV_Mrr"/>
</dbReference>
<proteinExistence type="predicted"/>
<dbReference type="InterPro" id="IPR011856">
    <property type="entry name" value="tRNA_endonuc-like_dom_sf"/>
</dbReference>
<dbReference type="GO" id="GO:0004519">
    <property type="term" value="F:endonuclease activity"/>
    <property type="evidence" value="ECO:0007669"/>
    <property type="project" value="UniProtKB-KW"/>
</dbReference>
<name>A0A6M4JHJ0_BACSU</name>
<dbReference type="GO" id="GO:0003677">
    <property type="term" value="F:DNA binding"/>
    <property type="evidence" value="ECO:0007669"/>
    <property type="project" value="InterPro"/>
</dbReference>
<dbReference type="RefSeq" id="WP_041352094.1">
    <property type="nucleotide sequence ID" value="NZ_CP051860.2"/>
</dbReference>
<dbReference type="GO" id="GO:0009307">
    <property type="term" value="P:DNA restriction-modification system"/>
    <property type="evidence" value="ECO:0007669"/>
    <property type="project" value="InterPro"/>
</dbReference>
<reference evidence="2" key="1">
    <citation type="submission" date="2020-04" db="EMBL/GenBank/DDBJ databases">
        <title>Phage recombination drives evolution of spore-forming Bacilli.</title>
        <authorList>
            <person name="Dragos A."/>
            <person name="Kovacs A.T."/>
        </authorList>
    </citation>
    <scope>NUCLEOTIDE SEQUENCE</scope>
    <source>
        <strain evidence="2">168</strain>
    </source>
</reference>
<evidence type="ECO:0000313" key="2">
    <source>
        <dbReference type="EMBL" id="QJP88575.1"/>
    </source>
</evidence>